<evidence type="ECO:0000256" key="2">
    <source>
        <dbReference type="ARBA" id="ARBA00022472"/>
    </source>
</evidence>
<dbReference type="AlphaFoldDB" id="A0A7J0G0F6"/>
<evidence type="ECO:0000313" key="5">
    <source>
        <dbReference type="EMBL" id="GFZ04416.1"/>
    </source>
</evidence>
<dbReference type="PANTHER" id="PTHR13068">
    <property type="entry name" value="CGI-12 PROTEIN-RELATED"/>
    <property type="match status" value="1"/>
</dbReference>
<name>A0A7J0G0F6_9ERIC</name>
<evidence type="ECO:0000313" key="6">
    <source>
        <dbReference type="Proteomes" id="UP000585474"/>
    </source>
</evidence>
<evidence type="ECO:0000256" key="4">
    <source>
        <dbReference type="SAM" id="MobiDB-lite"/>
    </source>
</evidence>
<keyword evidence="3" id="KW-0809">Transit peptide</keyword>
<dbReference type="Proteomes" id="UP000585474">
    <property type="component" value="Unassembled WGS sequence"/>
</dbReference>
<dbReference type="EMBL" id="BJWL01000016">
    <property type="protein sequence ID" value="GFZ04416.1"/>
    <property type="molecule type" value="Genomic_DNA"/>
</dbReference>
<feature type="compositionally biased region" description="Low complexity" evidence="4">
    <location>
        <begin position="179"/>
        <end position="188"/>
    </location>
</feature>
<dbReference type="SMART" id="SM00733">
    <property type="entry name" value="Mterf"/>
    <property type="match status" value="9"/>
</dbReference>
<protein>
    <submittedName>
        <fullName evidence="5">Mitochondrial transcription termination factor family protein</fullName>
    </submittedName>
</protein>
<organism evidence="5 6">
    <name type="scientific">Actinidia rufa</name>
    <dbReference type="NCBI Taxonomy" id="165716"/>
    <lineage>
        <taxon>Eukaryota</taxon>
        <taxon>Viridiplantae</taxon>
        <taxon>Streptophyta</taxon>
        <taxon>Embryophyta</taxon>
        <taxon>Tracheophyta</taxon>
        <taxon>Spermatophyta</taxon>
        <taxon>Magnoliopsida</taxon>
        <taxon>eudicotyledons</taxon>
        <taxon>Gunneridae</taxon>
        <taxon>Pentapetalae</taxon>
        <taxon>asterids</taxon>
        <taxon>Ericales</taxon>
        <taxon>Actinidiaceae</taxon>
        <taxon>Actinidia</taxon>
    </lineage>
</organism>
<sequence length="677" mass="76811">MTTKLLANPGNLAQTLPPSSKSNYGPLPLPLPLPLHSKFFNSQSQSPPQILCSCNRFLRPLRASPVHDDDKPPTLSLSLSPPLSSSSSSTTTTTMTTNDDDDESTLKQQQEEEAREAVSEILQEFGASKEDSVDIALRSPKYLAMLIDSVRDLDDISLWNPWTRKKKKEQSIGIGIGCQQQQQQQQQLRPEEEEEEEEDPHPLPPPPVSLKEKVYYMAKEKGDKGMLPFLESLGLTLPSATLLARYLSAHTLPHLIHKVKYVKAMFFSNSDDEVCIGKKAREMMMNLSIPIDEDVQQTLSFFEKIEARRGGLDMLGSGDATFRYLIESFPRILLLSLESHMKPMVKFLEDIGVPRGCTRNILILFPPIIFYNIENDIKLRIQAFEKVSTGNKDFGRLLLKYPWILSTGIQENYKEIISFFVMEKVPKVCVDLAIKSWPLLLGCSIRKLKMMVGQFGELGVRNKKLCQVIATSPQLLLRKPQEFLQVVVFLKDLGLDEEAIGGVLGRCPQIFASSMDKTLKKKLDFLTTIGVSKGHLCRVIRKYPELFVCDVERTLVPRLKYLMKTGLSNRDIAFMVNGFSPLLGYSIEQVLRPKLEFLVNTMGKPLKDVVDYPRYFSYSLERKIKPRYWVLKGRNVECSLKDMLGKNDEEFAADYMGFGRMLVDTMDDREKCNLKDG</sequence>
<dbReference type="PANTHER" id="PTHR13068:SF151">
    <property type="entry name" value="TRANSCRIPTION TERMINATION FACTOR MTERF9, CHLOROPLASTIC"/>
    <property type="match status" value="1"/>
</dbReference>
<feature type="compositionally biased region" description="Low complexity" evidence="4">
    <location>
        <begin position="73"/>
        <end position="97"/>
    </location>
</feature>
<dbReference type="GO" id="GO:0006353">
    <property type="term" value="P:DNA-templated transcription termination"/>
    <property type="evidence" value="ECO:0007669"/>
    <property type="project" value="UniProtKB-KW"/>
</dbReference>
<keyword evidence="2" id="KW-0806">Transcription termination</keyword>
<keyword evidence="6" id="KW-1185">Reference proteome</keyword>
<keyword evidence="2" id="KW-0805">Transcription regulation</keyword>
<feature type="region of interest" description="Disordered" evidence="4">
    <location>
        <begin position="1"/>
        <end position="24"/>
    </location>
</feature>
<dbReference type="Gene3D" id="1.25.70.10">
    <property type="entry name" value="Transcription termination factor 3, mitochondrial"/>
    <property type="match status" value="1"/>
</dbReference>
<feature type="region of interest" description="Disordered" evidence="4">
    <location>
        <begin position="64"/>
        <end position="118"/>
    </location>
</feature>
<feature type="compositionally biased region" description="Polar residues" evidence="4">
    <location>
        <begin position="1"/>
        <end position="23"/>
    </location>
</feature>
<gene>
    <name evidence="5" type="ORF">Acr_16g0010400</name>
</gene>
<keyword evidence="2" id="KW-0804">Transcription</keyword>
<evidence type="ECO:0000256" key="1">
    <source>
        <dbReference type="ARBA" id="ARBA00007692"/>
    </source>
</evidence>
<proteinExistence type="inferred from homology"/>
<comment type="similarity">
    <text evidence="1">Belongs to the mTERF family.</text>
</comment>
<evidence type="ECO:0000256" key="3">
    <source>
        <dbReference type="ARBA" id="ARBA00022946"/>
    </source>
</evidence>
<accession>A0A7J0G0F6</accession>
<reference evidence="5 6" key="1">
    <citation type="submission" date="2019-07" db="EMBL/GenBank/DDBJ databases">
        <title>De Novo Assembly of kiwifruit Actinidia rufa.</title>
        <authorList>
            <person name="Sugita-Konishi S."/>
            <person name="Sato K."/>
            <person name="Mori E."/>
            <person name="Abe Y."/>
            <person name="Kisaki G."/>
            <person name="Hamano K."/>
            <person name="Suezawa K."/>
            <person name="Otani M."/>
            <person name="Fukuda T."/>
            <person name="Manabe T."/>
            <person name="Gomi K."/>
            <person name="Tabuchi M."/>
            <person name="Akimitsu K."/>
            <person name="Kataoka I."/>
        </authorList>
    </citation>
    <scope>NUCLEOTIDE SEQUENCE [LARGE SCALE GENOMIC DNA]</scope>
    <source>
        <strain evidence="6">cv. Fuchu</strain>
    </source>
</reference>
<dbReference type="OrthoDB" id="637682at2759"/>
<dbReference type="FunFam" id="1.25.70.10:FF:000015">
    <property type="entry name" value="Mitochondrial transcription termination factor family protein"/>
    <property type="match status" value="1"/>
</dbReference>
<feature type="compositionally biased region" description="Basic and acidic residues" evidence="4">
    <location>
        <begin position="109"/>
        <end position="118"/>
    </location>
</feature>
<dbReference type="GO" id="GO:0003676">
    <property type="term" value="F:nucleic acid binding"/>
    <property type="evidence" value="ECO:0007669"/>
    <property type="project" value="InterPro"/>
</dbReference>
<comment type="caution">
    <text evidence="5">The sequence shown here is derived from an EMBL/GenBank/DDBJ whole genome shotgun (WGS) entry which is preliminary data.</text>
</comment>
<feature type="region of interest" description="Disordered" evidence="4">
    <location>
        <begin position="177"/>
        <end position="209"/>
    </location>
</feature>
<dbReference type="InterPro" id="IPR038538">
    <property type="entry name" value="MTERF_sf"/>
</dbReference>
<dbReference type="InterPro" id="IPR003690">
    <property type="entry name" value="MTERF"/>
</dbReference>
<dbReference type="Pfam" id="PF02536">
    <property type="entry name" value="mTERF"/>
    <property type="match status" value="1"/>
</dbReference>